<dbReference type="EMBL" id="QKQS01000006">
    <property type="protein sequence ID" value="PZA13288.1"/>
    <property type="molecule type" value="Genomic_DNA"/>
</dbReference>
<evidence type="ECO:0000256" key="1">
    <source>
        <dbReference type="SAM" id="SignalP"/>
    </source>
</evidence>
<organism evidence="2 3">
    <name type="scientific">Rhodopseudomonas palustris</name>
    <dbReference type="NCBI Taxonomy" id="1076"/>
    <lineage>
        <taxon>Bacteria</taxon>
        <taxon>Pseudomonadati</taxon>
        <taxon>Pseudomonadota</taxon>
        <taxon>Alphaproteobacteria</taxon>
        <taxon>Hyphomicrobiales</taxon>
        <taxon>Nitrobacteraceae</taxon>
        <taxon>Rhodopseudomonas</taxon>
    </lineage>
</organism>
<gene>
    <name evidence="2" type="ORF">DNX69_02610</name>
</gene>
<evidence type="ECO:0000313" key="2">
    <source>
        <dbReference type="EMBL" id="PZA13288.1"/>
    </source>
</evidence>
<name>A0A323UZF6_RHOPL</name>
<protein>
    <submittedName>
        <fullName evidence="2">Uncharacterized protein</fullName>
    </submittedName>
</protein>
<evidence type="ECO:0000313" key="3">
    <source>
        <dbReference type="Proteomes" id="UP000248134"/>
    </source>
</evidence>
<proteinExistence type="predicted"/>
<dbReference type="Proteomes" id="UP000248134">
    <property type="component" value="Unassembled WGS sequence"/>
</dbReference>
<dbReference type="RefSeq" id="WP_110784463.1">
    <property type="nucleotide sequence ID" value="NZ_QKQS01000006.1"/>
</dbReference>
<feature type="chain" id="PRO_5016456073" evidence="1">
    <location>
        <begin position="16"/>
        <end position="143"/>
    </location>
</feature>
<keyword evidence="1" id="KW-0732">Signal</keyword>
<comment type="caution">
    <text evidence="2">The sequence shown here is derived from an EMBL/GenBank/DDBJ whole genome shotgun (WGS) entry which is preliminary data.</text>
</comment>
<feature type="signal peptide" evidence="1">
    <location>
        <begin position="1"/>
        <end position="15"/>
    </location>
</feature>
<dbReference type="AlphaFoldDB" id="A0A323UZF6"/>
<reference evidence="2 3" key="1">
    <citation type="submission" date="2018-06" db="EMBL/GenBank/DDBJ databases">
        <title>Draft Whole-Genome Sequence of the purple photosynthetic bacterium Rhodospeudomonas palustris XCP.</title>
        <authorList>
            <person name="Rayyan A."/>
            <person name="Meyer T.E."/>
            <person name="Kyndt J.A."/>
        </authorList>
    </citation>
    <scope>NUCLEOTIDE SEQUENCE [LARGE SCALE GENOMIC DNA]</scope>
    <source>
        <strain evidence="2 3">XCP</strain>
    </source>
</reference>
<sequence>MISGVIFLISLSNVAAQNASSGAQTVLTQATSQIQNMVISMSQGCSGGAHGVPPVNWAQLQGHGDAAVNALAAARVALSQGQTKDALQQIDIAQGELDALLNGAHGNCAGGAHGEDPVGMSGYLATRAVVRGRLDDVKIFLGG</sequence>
<accession>A0A323UZF6</accession>